<evidence type="ECO:0000313" key="3">
    <source>
        <dbReference type="Proteomes" id="UP000632125"/>
    </source>
</evidence>
<dbReference type="Pfam" id="PF17280">
    <property type="entry name" value="DUF5345"/>
    <property type="match status" value="1"/>
</dbReference>
<dbReference type="RefSeq" id="WP_190864231.1">
    <property type="nucleotide sequence ID" value="NZ_JACXIY010000025.1"/>
</dbReference>
<dbReference type="AlphaFoldDB" id="A0A927CNP6"/>
<proteinExistence type="predicted"/>
<keyword evidence="1" id="KW-0472">Membrane</keyword>
<accession>A0A927CNP6</accession>
<dbReference type="EMBL" id="JACXIY010000025">
    <property type="protein sequence ID" value="MBD2870909.1"/>
    <property type="molecule type" value="Genomic_DNA"/>
</dbReference>
<comment type="caution">
    <text evidence="2">The sequence shown here is derived from an EMBL/GenBank/DDBJ whole genome shotgun (WGS) entry which is preliminary data.</text>
</comment>
<feature type="transmembrane region" description="Helical" evidence="1">
    <location>
        <begin position="80"/>
        <end position="102"/>
    </location>
</feature>
<keyword evidence="3" id="KW-1185">Reference proteome</keyword>
<feature type="transmembrane region" description="Helical" evidence="1">
    <location>
        <begin position="54"/>
        <end position="74"/>
    </location>
</feature>
<dbReference type="Proteomes" id="UP000632125">
    <property type="component" value="Unassembled WGS sequence"/>
</dbReference>
<protein>
    <submittedName>
        <fullName evidence="2">YxlC family protein</fullName>
    </submittedName>
</protein>
<name>A0A927CNP6_9BACL</name>
<reference evidence="2" key="1">
    <citation type="submission" date="2020-09" db="EMBL/GenBank/DDBJ databases">
        <title>A novel bacterium of genus Paenibacillus, isolated from South China Sea.</title>
        <authorList>
            <person name="Huang H."/>
            <person name="Mo K."/>
            <person name="Hu Y."/>
        </authorList>
    </citation>
    <scope>NUCLEOTIDE SEQUENCE</scope>
    <source>
        <strain evidence="2">IB182493</strain>
    </source>
</reference>
<evidence type="ECO:0000313" key="2">
    <source>
        <dbReference type="EMBL" id="MBD2870909.1"/>
    </source>
</evidence>
<organism evidence="2 3">
    <name type="scientific">Paenibacillus arenilitoris</name>
    <dbReference type="NCBI Taxonomy" id="2772299"/>
    <lineage>
        <taxon>Bacteria</taxon>
        <taxon>Bacillati</taxon>
        <taxon>Bacillota</taxon>
        <taxon>Bacilli</taxon>
        <taxon>Bacillales</taxon>
        <taxon>Paenibacillaceae</taxon>
        <taxon>Paenibacillus</taxon>
    </lineage>
</organism>
<keyword evidence="1" id="KW-0812">Transmembrane</keyword>
<sequence>MKKHSANDPDQQWFDEAMGDAIARFDASHSPGVPELDAFERLVQARKREARKRLWRDLTLFWLTACFVFGSMAWVLERNWIWFAALQVAAAAGGAGFVACNFGRRTWSKWKS</sequence>
<keyword evidence="1" id="KW-1133">Transmembrane helix</keyword>
<gene>
    <name evidence="2" type="ORF">IDH41_20195</name>
</gene>
<evidence type="ECO:0000256" key="1">
    <source>
        <dbReference type="SAM" id="Phobius"/>
    </source>
</evidence>
<dbReference type="InterPro" id="IPR035238">
    <property type="entry name" value="DUF5345"/>
</dbReference>